<dbReference type="Proteomes" id="UP000297245">
    <property type="component" value="Unassembled WGS sequence"/>
</dbReference>
<accession>A0A4S8LZC8</accession>
<dbReference type="AlphaFoldDB" id="A0A4S8LZC8"/>
<dbReference type="InterPro" id="IPR024752">
    <property type="entry name" value="Myb/SANT-like_dom"/>
</dbReference>
<sequence>TQATTAPTSTGSRKAVWTSDNDRTLMASLKESKHAGFQTDNGGFHSDAYKAAAVRLQEEDSNLNESERQGAPKTADSCKTRFTTLKKDFRIVKILRNMSGFGWDPLKQLVTAPDSVWAACIKANPKYAKWQKKSFPVYDDMAELVDGHVATG</sequence>
<dbReference type="PANTHER" id="PTHR47072">
    <property type="match status" value="1"/>
</dbReference>
<reference evidence="2 3" key="1">
    <citation type="journal article" date="2019" name="Nat. Ecol. Evol.">
        <title>Megaphylogeny resolves global patterns of mushroom evolution.</title>
        <authorList>
            <person name="Varga T."/>
            <person name="Krizsan K."/>
            <person name="Foldi C."/>
            <person name="Dima B."/>
            <person name="Sanchez-Garcia M."/>
            <person name="Sanchez-Ramirez S."/>
            <person name="Szollosi G.J."/>
            <person name="Szarkandi J.G."/>
            <person name="Papp V."/>
            <person name="Albert L."/>
            <person name="Andreopoulos W."/>
            <person name="Angelini C."/>
            <person name="Antonin V."/>
            <person name="Barry K.W."/>
            <person name="Bougher N.L."/>
            <person name="Buchanan P."/>
            <person name="Buyck B."/>
            <person name="Bense V."/>
            <person name="Catcheside P."/>
            <person name="Chovatia M."/>
            <person name="Cooper J."/>
            <person name="Damon W."/>
            <person name="Desjardin D."/>
            <person name="Finy P."/>
            <person name="Geml J."/>
            <person name="Haridas S."/>
            <person name="Hughes K."/>
            <person name="Justo A."/>
            <person name="Karasinski D."/>
            <person name="Kautmanova I."/>
            <person name="Kiss B."/>
            <person name="Kocsube S."/>
            <person name="Kotiranta H."/>
            <person name="LaButti K.M."/>
            <person name="Lechner B.E."/>
            <person name="Liimatainen K."/>
            <person name="Lipzen A."/>
            <person name="Lukacs Z."/>
            <person name="Mihaltcheva S."/>
            <person name="Morgado L.N."/>
            <person name="Niskanen T."/>
            <person name="Noordeloos M.E."/>
            <person name="Ohm R.A."/>
            <person name="Ortiz-Santana B."/>
            <person name="Ovrebo C."/>
            <person name="Racz N."/>
            <person name="Riley R."/>
            <person name="Savchenko A."/>
            <person name="Shiryaev A."/>
            <person name="Soop K."/>
            <person name="Spirin V."/>
            <person name="Szebenyi C."/>
            <person name="Tomsovsky M."/>
            <person name="Tulloss R.E."/>
            <person name="Uehling J."/>
            <person name="Grigoriev I.V."/>
            <person name="Vagvolgyi C."/>
            <person name="Papp T."/>
            <person name="Martin F.M."/>
            <person name="Miettinen O."/>
            <person name="Hibbett D.S."/>
            <person name="Nagy L.G."/>
        </authorList>
    </citation>
    <scope>NUCLEOTIDE SEQUENCE [LARGE SCALE GENOMIC DNA]</scope>
    <source>
        <strain evidence="2 3">CBS 962.96</strain>
    </source>
</reference>
<name>A0A4S8LZC8_DENBC</name>
<proteinExistence type="predicted"/>
<evidence type="ECO:0000259" key="1">
    <source>
        <dbReference type="Pfam" id="PF12776"/>
    </source>
</evidence>
<organism evidence="2 3">
    <name type="scientific">Dendrothele bispora (strain CBS 962.96)</name>
    <dbReference type="NCBI Taxonomy" id="1314807"/>
    <lineage>
        <taxon>Eukaryota</taxon>
        <taxon>Fungi</taxon>
        <taxon>Dikarya</taxon>
        <taxon>Basidiomycota</taxon>
        <taxon>Agaricomycotina</taxon>
        <taxon>Agaricomycetes</taxon>
        <taxon>Agaricomycetidae</taxon>
        <taxon>Agaricales</taxon>
        <taxon>Agaricales incertae sedis</taxon>
        <taxon>Dendrothele</taxon>
    </lineage>
</organism>
<dbReference type="Pfam" id="PF12776">
    <property type="entry name" value="Myb_DNA-bind_3"/>
    <property type="match status" value="1"/>
</dbReference>
<keyword evidence="3" id="KW-1185">Reference proteome</keyword>
<feature type="domain" description="Myb/SANT-like" evidence="1">
    <location>
        <begin position="17"/>
        <end position="119"/>
    </location>
</feature>
<protein>
    <recommendedName>
        <fullName evidence="1">Myb/SANT-like domain-containing protein</fullName>
    </recommendedName>
</protein>
<evidence type="ECO:0000313" key="2">
    <source>
        <dbReference type="EMBL" id="THU94633.1"/>
    </source>
</evidence>
<evidence type="ECO:0000313" key="3">
    <source>
        <dbReference type="Proteomes" id="UP000297245"/>
    </source>
</evidence>
<dbReference type="OrthoDB" id="3366674at2759"/>
<dbReference type="EMBL" id="ML179219">
    <property type="protein sequence ID" value="THU94633.1"/>
    <property type="molecule type" value="Genomic_DNA"/>
</dbReference>
<feature type="non-terminal residue" evidence="2">
    <location>
        <position position="152"/>
    </location>
</feature>
<gene>
    <name evidence="2" type="ORF">K435DRAFT_565032</name>
</gene>
<dbReference type="PANTHER" id="PTHR47072:SF4">
    <property type="entry name" value="MYB_SANT-LIKE DOMAIN-CONTAINING PROTEIN"/>
    <property type="match status" value="1"/>
</dbReference>
<feature type="non-terminal residue" evidence="2">
    <location>
        <position position="1"/>
    </location>
</feature>